<accession>A0ABR7ITP3</accession>
<dbReference type="PANTHER" id="PTHR11608">
    <property type="entry name" value="BIFUNCTIONAL PROTEIN PYRR"/>
    <property type="match status" value="1"/>
</dbReference>
<dbReference type="Gene3D" id="3.40.50.2020">
    <property type="match status" value="1"/>
</dbReference>
<reference evidence="8 9" key="1">
    <citation type="submission" date="2020-08" db="EMBL/GenBank/DDBJ databases">
        <title>Genome public.</title>
        <authorList>
            <person name="Liu C."/>
            <person name="Sun Q."/>
        </authorList>
    </citation>
    <scope>NUCLEOTIDE SEQUENCE [LARGE SCALE GENOMIC DNA]</scope>
    <source>
        <strain evidence="8 9">NSJ-27</strain>
    </source>
</reference>
<comment type="caution">
    <text evidence="8">The sequence shown here is derived from an EMBL/GenBank/DDBJ whole genome shotgun (WGS) entry which is preliminary data.</text>
</comment>
<dbReference type="InterPro" id="IPR050137">
    <property type="entry name" value="PyrR_bifunctional"/>
</dbReference>
<evidence type="ECO:0000313" key="9">
    <source>
        <dbReference type="Proteomes" id="UP000649151"/>
    </source>
</evidence>
<feature type="short sequence motif" description="PRPP-binding" evidence="6">
    <location>
        <begin position="97"/>
        <end position="109"/>
    </location>
</feature>
<sequence>MTEKTIILDDKSMARAIARMAYQIIERNKGVENLTIVGIFSRGVEIAQRIAERIWEVEQKKIPVGFLDITPHRDDIQPDSSYQDRTDIPFGYTGKTVVLVDDVMYTGRSVRAAIDALMEHGRPQSVQLAVLIDRGHRELPFRPDYIGKNVPTSKNEQIKVSVVERDGIDKVAIVG</sequence>
<dbReference type="EC" id="2.4.2.9" evidence="6"/>
<dbReference type="InterPro" id="IPR023050">
    <property type="entry name" value="PyrR"/>
</dbReference>
<comment type="similarity">
    <text evidence="1 6">Belongs to the purine/pyrimidine phosphoribosyltransferase family. PyrR subfamily.</text>
</comment>
<dbReference type="PANTHER" id="PTHR11608:SF0">
    <property type="entry name" value="BIFUNCTIONAL PROTEIN PYRR"/>
    <property type="match status" value="1"/>
</dbReference>
<evidence type="ECO:0000256" key="1">
    <source>
        <dbReference type="ARBA" id="ARBA00005565"/>
    </source>
</evidence>
<dbReference type="CDD" id="cd06223">
    <property type="entry name" value="PRTases_typeI"/>
    <property type="match status" value="1"/>
</dbReference>
<dbReference type="RefSeq" id="WP_069987054.1">
    <property type="nucleotide sequence ID" value="NZ_JACOQK010000001.1"/>
</dbReference>
<dbReference type="SUPFAM" id="SSF53271">
    <property type="entry name" value="PRTase-like"/>
    <property type="match status" value="1"/>
</dbReference>
<keyword evidence="6 8" id="KW-0328">Glycosyltransferase</keyword>
<proteinExistence type="inferred from homology"/>
<keyword evidence="5 6" id="KW-0804">Transcription</keyword>
<dbReference type="HAMAP" id="MF_01219">
    <property type="entry name" value="PyrR"/>
    <property type="match status" value="1"/>
</dbReference>
<dbReference type="InterPro" id="IPR029057">
    <property type="entry name" value="PRTase-like"/>
</dbReference>
<evidence type="ECO:0000256" key="5">
    <source>
        <dbReference type="ARBA" id="ARBA00023163"/>
    </source>
</evidence>
<gene>
    <name evidence="6 8" type="primary">pyrR</name>
    <name evidence="8" type="ORF">H8Z77_10990</name>
</gene>
<comment type="function">
    <text evidence="6">Regulates transcriptional attenuation of the pyrimidine nucleotide (pyr) operon by binding in a uridine-dependent manner to specific sites on pyr mRNA. This disrupts an antiterminator hairpin in the RNA and favors formation of a downstream transcription terminator, leading to a reduced expression of downstream genes.</text>
</comment>
<dbReference type="Proteomes" id="UP000649151">
    <property type="component" value="Unassembled WGS sequence"/>
</dbReference>
<dbReference type="NCBIfam" id="NF003548">
    <property type="entry name" value="PRK05205.1-4"/>
    <property type="match status" value="1"/>
</dbReference>
<comment type="subunit">
    <text evidence="6">Homodimer and homohexamer; in equilibrium.</text>
</comment>
<keyword evidence="9" id="KW-1185">Reference proteome</keyword>
<comment type="function">
    <text evidence="6">Also displays a weak uracil phosphoribosyltransferase activity which is not physiologically significant.</text>
</comment>
<dbReference type="Pfam" id="PF00156">
    <property type="entry name" value="Pribosyltran"/>
    <property type="match status" value="1"/>
</dbReference>
<evidence type="ECO:0000256" key="6">
    <source>
        <dbReference type="HAMAP-Rule" id="MF_01219"/>
    </source>
</evidence>
<keyword evidence="2 6" id="KW-0806">Transcription termination</keyword>
<dbReference type="EMBL" id="JACOQK010000001">
    <property type="protein sequence ID" value="MBC5788531.1"/>
    <property type="molecule type" value="Genomic_DNA"/>
</dbReference>
<keyword evidence="6" id="KW-0694">RNA-binding</keyword>
<feature type="domain" description="Phosphoribosyltransferase" evidence="7">
    <location>
        <begin position="6"/>
        <end position="151"/>
    </location>
</feature>
<dbReference type="NCBIfam" id="NF003549">
    <property type="entry name" value="PRK05205.1-5"/>
    <property type="match status" value="1"/>
</dbReference>
<evidence type="ECO:0000256" key="3">
    <source>
        <dbReference type="ARBA" id="ARBA00022679"/>
    </source>
</evidence>
<evidence type="ECO:0000259" key="7">
    <source>
        <dbReference type="Pfam" id="PF00156"/>
    </source>
</evidence>
<name>A0ABR7ITP3_9CLOT</name>
<comment type="catalytic activity">
    <reaction evidence="6">
        <text>UMP + diphosphate = 5-phospho-alpha-D-ribose 1-diphosphate + uracil</text>
        <dbReference type="Rhea" id="RHEA:13017"/>
        <dbReference type="ChEBI" id="CHEBI:17568"/>
        <dbReference type="ChEBI" id="CHEBI:33019"/>
        <dbReference type="ChEBI" id="CHEBI:57865"/>
        <dbReference type="ChEBI" id="CHEBI:58017"/>
        <dbReference type="EC" id="2.4.2.9"/>
    </reaction>
</comment>
<organism evidence="8 9">
    <name type="scientific">Clostridium facile</name>
    <dbReference type="NCBI Taxonomy" id="2763035"/>
    <lineage>
        <taxon>Bacteria</taxon>
        <taxon>Bacillati</taxon>
        <taxon>Bacillota</taxon>
        <taxon>Clostridia</taxon>
        <taxon>Eubacteriales</taxon>
        <taxon>Clostridiaceae</taxon>
        <taxon>Clostridium</taxon>
    </lineage>
</organism>
<evidence type="ECO:0000256" key="4">
    <source>
        <dbReference type="ARBA" id="ARBA00023015"/>
    </source>
</evidence>
<dbReference type="GO" id="GO:0004845">
    <property type="term" value="F:uracil phosphoribosyltransferase activity"/>
    <property type="evidence" value="ECO:0007669"/>
    <property type="project" value="UniProtKB-EC"/>
</dbReference>
<evidence type="ECO:0000256" key="2">
    <source>
        <dbReference type="ARBA" id="ARBA00022472"/>
    </source>
</evidence>
<keyword evidence="4 6" id="KW-0805">Transcription regulation</keyword>
<evidence type="ECO:0000313" key="8">
    <source>
        <dbReference type="EMBL" id="MBC5788531.1"/>
    </source>
</evidence>
<keyword evidence="3 6" id="KW-0808">Transferase</keyword>
<protein>
    <recommendedName>
        <fullName evidence="6">Bifunctional protein PyrR</fullName>
    </recommendedName>
    <domain>
        <recommendedName>
            <fullName evidence="6">Pyrimidine operon regulatory protein</fullName>
        </recommendedName>
    </domain>
    <domain>
        <recommendedName>
            <fullName evidence="6">Uracil phosphoribosyltransferase</fullName>
            <shortName evidence="6">UPRTase</shortName>
            <ecNumber evidence="6">2.4.2.9</ecNumber>
        </recommendedName>
    </domain>
</protein>
<dbReference type="InterPro" id="IPR000836">
    <property type="entry name" value="PRTase_dom"/>
</dbReference>